<evidence type="ECO:0000256" key="5">
    <source>
        <dbReference type="ARBA" id="ARBA00023002"/>
    </source>
</evidence>
<keyword evidence="7" id="KW-0676">Redox-active center</keyword>
<dbReference type="InterPro" id="IPR016156">
    <property type="entry name" value="FAD/NAD-linked_Rdtase_dimer_sf"/>
</dbReference>
<dbReference type="Proteomes" id="UP000051999">
    <property type="component" value="Unassembled WGS sequence"/>
</dbReference>
<evidence type="ECO:0000259" key="9">
    <source>
        <dbReference type="Pfam" id="PF07992"/>
    </source>
</evidence>
<protein>
    <submittedName>
        <fullName evidence="10">NADH oxidase</fullName>
    </submittedName>
</protein>
<dbReference type="PANTHER" id="PTHR43429:SF1">
    <property type="entry name" value="NAD(P)H SULFUR OXIDOREDUCTASE (COA-DEPENDENT)"/>
    <property type="match status" value="1"/>
</dbReference>
<accession>A0A0R1RJ05</accession>
<dbReference type="PATRIC" id="fig|1114972.6.peg.1291"/>
<evidence type="ECO:0000256" key="2">
    <source>
        <dbReference type="ARBA" id="ARBA00009130"/>
    </source>
</evidence>
<comment type="cofactor">
    <cofactor evidence="1">
        <name>FAD</name>
        <dbReference type="ChEBI" id="CHEBI:57692"/>
    </cofactor>
</comment>
<evidence type="ECO:0000256" key="4">
    <source>
        <dbReference type="ARBA" id="ARBA00022827"/>
    </source>
</evidence>
<dbReference type="EMBL" id="AZFF01000002">
    <property type="protein sequence ID" value="KRL56976.1"/>
    <property type="molecule type" value="Genomic_DNA"/>
</dbReference>
<dbReference type="Pfam" id="PF07992">
    <property type="entry name" value="Pyr_redox_2"/>
    <property type="match status" value="1"/>
</dbReference>
<name>A0A0R1RJ05_9LACO</name>
<dbReference type="Gene3D" id="3.50.50.60">
    <property type="entry name" value="FAD/NAD(P)-binding domain"/>
    <property type="match status" value="2"/>
</dbReference>
<evidence type="ECO:0000256" key="7">
    <source>
        <dbReference type="ARBA" id="ARBA00023284"/>
    </source>
</evidence>
<comment type="caution">
    <text evidence="10">The sequence shown here is derived from an EMBL/GenBank/DDBJ whole genome shotgun (WGS) entry which is preliminary data.</text>
</comment>
<dbReference type="SUPFAM" id="SSF55424">
    <property type="entry name" value="FAD/NAD-linked reductases, dimerisation (C-terminal) domain"/>
    <property type="match status" value="1"/>
</dbReference>
<feature type="domain" description="Pyridine nucleotide-disulphide oxidoreductase dimerisation" evidence="8">
    <location>
        <begin position="335"/>
        <end position="431"/>
    </location>
</feature>
<evidence type="ECO:0000256" key="6">
    <source>
        <dbReference type="ARBA" id="ARBA00023097"/>
    </source>
</evidence>
<dbReference type="InterPro" id="IPR023753">
    <property type="entry name" value="FAD/NAD-binding_dom"/>
</dbReference>
<dbReference type="SUPFAM" id="SSF51905">
    <property type="entry name" value="FAD/NAD(P)-binding domain"/>
    <property type="match status" value="1"/>
</dbReference>
<keyword evidence="11" id="KW-1185">Reference proteome</keyword>
<evidence type="ECO:0000259" key="8">
    <source>
        <dbReference type="Pfam" id="PF02852"/>
    </source>
</evidence>
<keyword evidence="6" id="KW-0558">Oxidation</keyword>
<proteinExistence type="inferred from homology"/>
<dbReference type="OrthoDB" id="9802028at2"/>
<keyword evidence="4" id="KW-0274">FAD</keyword>
<dbReference type="InterPro" id="IPR004099">
    <property type="entry name" value="Pyr_nucl-diS_OxRdtase_dimer"/>
</dbReference>
<keyword evidence="5" id="KW-0560">Oxidoreductase</keyword>
<dbReference type="GO" id="GO:0016491">
    <property type="term" value="F:oxidoreductase activity"/>
    <property type="evidence" value="ECO:0007669"/>
    <property type="project" value="UniProtKB-KW"/>
</dbReference>
<evidence type="ECO:0000256" key="3">
    <source>
        <dbReference type="ARBA" id="ARBA00022630"/>
    </source>
</evidence>
<dbReference type="eggNOG" id="COG0446">
    <property type="taxonomic scope" value="Bacteria"/>
</dbReference>
<keyword evidence="3" id="KW-0285">Flavoprotein</keyword>
<comment type="similarity">
    <text evidence="2">Belongs to the class-III pyridine nucleotide-disulfide oxidoreductase family.</text>
</comment>
<dbReference type="InterPro" id="IPR036188">
    <property type="entry name" value="FAD/NAD-bd_sf"/>
</dbReference>
<dbReference type="Pfam" id="PF02852">
    <property type="entry name" value="Pyr_redox_dim"/>
    <property type="match status" value="1"/>
</dbReference>
<dbReference type="AlphaFoldDB" id="A0A0R1RJ05"/>
<dbReference type="PRINTS" id="PR00368">
    <property type="entry name" value="FADPNR"/>
</dbReference>
<reference evidence="10 11" key="1">
    <citation type="journal article" date="2015" name="Genome Announc.">
        <title>Expanding the biotechnology potential of lactobacilli through comparative genomics of 213 strains and associated genera.</title>
        <authorList>
            <person name="Sun Z."/>
            <person name="Harris H.M."/>
            <person name="McCann A."/>
            <person name="Guo C."/>
            <person name="Argimon S."/>
            <person name="Zhang W."/>
            <person name="Yang X."/>
            <person name="Jeffery I.B."/>
            <person name="Cooney J.C."/>
            <person name="Kagawa T.F."/>
            <person name="Liu W."/>
            <person name="Song Y."/>
            <person name="Salvetti E."/>
            <person name="Wrobel A."/>
            <person name="Rasinkangas P."/>
            <person name="Parkhill J."/>
            <person name="Rea M.C."/>
            <person name="O'Sullivan O."/>
            <person name="Ritari J."/>
            <person name="Douillard F.P."/>
            <person name="Paul Ross R."/>
            <person name="Yang R."/>
            <person name="Briner A.E."/>
            <person name="Felis G.E."/>
            <person name="de Vos W.M."/>
            <person name="Barrangou R."/>
            <person name="Klaenhammer T.R."/>
            <person name="Caufield P.W."/>
            <person name="Cui Y."/>
            <person name="Zhang H."/>
            <person name="O'Toole P.W."/>
        </authorList>
    </citation>
    <scope>NUCLEOTIDE SEQUENCE [LARGE SCALE GENOMIC DNA]</scope>
    <source>
        <strain evidence="10 11">DSM 15814</strain>
    </source>
</reference>
<dbReference type="Gene3D" id="3.30.390.30">
    <property type="match status" value="1"/>
</dbReference>
<dbReference type="PRINTS" id="PR00411">
    <property type="entry name" value="PNDRDTASEI"/>
</dbReference>
<organism evidence="10 11">
    <name type="scientific">Furfurilactobacillus rossiae DSM 15814</name>
    <dbReference type="NCBI Taxonomy" id="1114972"/>
    <lineage>
        <taxon>Bacteria</taxon>
        <taxon>Bacillati</taxon>
        <taxon>Bacillota</taxon>
        <taxon>Bacilli</taxon>
        <taxon>Lactobacillales</taxon>
        <taxon>Lactobacillaceae</taxon>
        <taxon>Furfurilactobacillus</taxon>
    </lineage>
</organism>
<sequence>MKVIVVGCTHAGTAAISQMLVTNPDLDVEVYERHDNISFLSCGISLYLDGRVQRLEDMFYSSPEALRKLGAHVHVKHDVLKIDAKRQTVVVEDLISKDVETVHYDRLVMTTGSTVVVPPLKGIDSSRVLLCKDYDQAKQIYKTAAENKHITIVGAGYVGVELAESYASTEHVVSLFQNHKQILVHSVDQMLSENITQRLVDHEVDVHLHERVTGFSADPSGDGILVETKSGQYPTDLAIVATGFVPNTGLLSGQVDMLPNGAILTNDYMQSSDPHIFAAGDACAVHFNPTNENLYAPLASTAVRQGTLVGLNLLTPTLKYMGTQSTSAMEIFGSTLATTGSTLAHAQEQGINAATATYEGNYRPAYMPSTAKLTIALVYDRDSRRILGGQLLCEHEVAQSANTLSVCIQNKNTIDDLSFVDMLFQPNYDEPFNYLNQVAQIAVAQEQQRGRKEPKNSDQAASEI</sequence>
<evidence type="ECO:0000256" key="1">
    <source>
        <dbReference type="ARBA" id="ARBA00001974"/>
    </source>
</evidence>
<gene>
    <name evidence="10" type="ORF">FD35_GL001273</name>
</gene>
<feature type="domain" description="FAD/NAD(P)-binding" evidence="9">
    <location>
        <begin position="1"/>
        <end position="306"/>
    </location>
</feature>
<evidence type="ECO:0000313" key="11">
    <source>
        <dbReference type="Proteomes" id="UP000051999"/>
    </source>
</evidence>
<evidence type="ECO:0000313" key="10">
    <source>
        <dbReference type="EMBL" id="KRL56976.1"/>
    </source>
</evidence>
<dbReference type="InterPro" id="IPR050260">
    <property type="entry name" value="FAD-bd_OxRdtase"/>
</dbReference>
<dbReference type="PANTHER" id="PTHR43429">
    <property type="entry name" value="PYRIDINE NUCLEOTIDE-DISULFIDE OXIDOREDUCTASE DOMAIN-CONTAINING"/>
    <property type="match status" value="1"/>
</dbReference>
<dbReference type="STRING" id="1114972.FD35_GL001273"/>
<dbReference type="RefSeq" id="WP_017262567.1">
    <property type="nucleotide sequence ID" value="NZ_AUAW01000004.1"/>
</dbReference>